<organism evidence="2 3">
    <name type="scientific">Strigamia maritima</name>
    <name type="common">European centipede</name>
    <name type="synonym">Geophilus maritimus</name>
    <dbReference type="NCBI Taxonomy" id="126957"/>
    <lineage>
        <taxon>Eukaryota</taxon>
        <taxon>Metazoa</taxon>
        <taxon>Ecdysozoa</taxon>
        <taxon>Arthropoda</taxon>
        <taxon>Myriapoda</taxon>
        <taxon>Chilopoda</taxon>
        <taxon>Pleurostigmophora</taxon>
        <taxon>Geophilomorpha</taxon>
        <taxon>Linotaeniidae</taxon>
        <taxon>Strigamia</taxon>
    </lineage>
</organism>
<evidence type="ECO:0000313" key="2">
    <source>
        <dbReference type="EnsemblMetazoa" id="SMAR008173-PA"/>
    </source>
</evidence>
<sequence>MTTGLARRGMNSGLRVQPTPDEQRVLRAPPSPSECSSTVESPLLAGEERTVDRRADRLRVEFVALDAMDGGGSGGGSGHEPSNGVAACLKRHNAVRRPGSRLHYPRMSLLGKPISYKATRRDVRYRKLQSKIYNFLERPRGCKAVCYHVLV</sequence>
<name>T1J3K6_STRMM</name>
<dbReference type="Proteomes" id="UP000014500">
    <property type="component" value="Unassembled WGS sequence"/>
</dbReference>
<evidence type="ECO:0000313" key="3">
    <source>
        <dbReference type="Proteomes" id="UP000014500"/>
    </source>
</evidence>
<protein>
    <submittedName>
        <fullName evidence="2">Uncharacterized protein</fullName>
    </submittedName>
</protein>
<accession>T1J3K6</accession>
<dbReference type="EMBL" id="JH431827">
    <property type="status" value="NOT_ANNOTATED_CDS"/>
    <property type="molecule type" value="Genomic_DNA"/>
</dbReference>
<dbReference type="STRING" id="126957.T1J3K6"/>
<evidence type="ECO:0000256" key="1">
    <source>
        <dbReference type="SAM" id="MobiDB-lite"/>
    </source>
</evidence>
<dbReference type="HOGENOM" id="CLU_1733790_0_0_1"/>
<proteinExistence type="predicted"/>
<dbReference type="EnsemblMetazoa" id="SMAR008173-RA">
    <property type="protein sequence ID" value="SMAR008173-PA"/>
    <property type="gene ID" value="SMAR008173"/>
</dbReference>
<keyword evidence="3" id="KW-1185">Reference proteome</keyword>
<dbReference type="AlphaFoldDB" id="T1J3K6"/>
<dbReference type="eggNOG" id="KOG1419">
    <property type="taxonomic scope" value="Eukaryota"/>
</dbReference>
<reference evidence="2" key="2">
    <citation type="submission" date="2015-02" db="UniProtKB">
        <authorList>
            <consortium name="EnsemblMetazoa"/>
        </authorList>
    </citation>
    <scope>IDENTIFICATION</scope>
</reference>
<reference evidence="3" key="1">
    <citation type="submission" date="2011-05" db="EMBL/GenBank/DDBJ databases">
        <authorList>
            <person name="Richards S.R."/>
            <person name="Qu J."/>
            <person name="Jiang H."/>
            <person name="Jhangiani S.N."/>
            <person name="Agravi P."/>
            <person name="Goodspeed R."/>
            <person name="Gross S."/>
            <person name="Mandapat C."/>
            <person name="Jackson L."/>
            <person name="Mathew T."/>
            <person name="Pu L."/>
            <person name="Thornton R."/>
            <person name="Saada N."/>
            <person name="Wilczek-Boney K.B."/>
            <person name="Lee S."/>
            <person name="Kovar C."/>
            <person name="Wu Y."/>
            <person name="Scherer S.E."/>
            <person name="Worley K.C."/>
            <person name="Muzny D.M."/>
            <person name="Gibbs R."/>
        </authorList>
    </citation>
    <scope>NUCLEOTIDE SEQUENCE</scope>
    <source>
        <strain evidence="3">Brora</strain>
    </source>
</reference>
<feature type="region of interest" description="Disordered" evidence="1">
    <location>
        <begin position="1"/>
        <end position="45"/>
    </location>
</feature>